<protein>
    <submittedName>
        <fullName evidence="2">Uncharacterized protein</fullName>
    </submittedName>
</protein>
<gene>
    <name evidence="2" type="ORF">EV197_0206</name>
</gene>
<dbReference type="PROSITE" id="PS51257">
    <property type="entry name" value="PROKAR_LIPOPROTEIN"/>
    <property type="match status" value="1"/>
</dbReference>
<sequence>MKTLKLIATALLVLVITSSCDNSDDADILVVEGVENGEIVFDLQLEKHTFNTRLLALIEEEIALRSQLEQDPDNQDNQQQLEENLAEQEIVQARLNLVQSELVSFGIGPIPPPPPCADLPPADCPIGLEALQQLLISDVVENFSAQIIDIQTDAVLYQFQTSAQSDIREDLIALPLEIDLGQLPDRAIVQVQKQIGGEDRSYETLVSFR</sequence>
<proteinExistence type="predicted"/>
<dbReference type="RefSeq" id="WP_130284872.1">
    <property type="nucleotide sequence ID" value="NZ_SGXE01000001.1"/>
</dbReference>
<comment type="caution">
    <text evidence="2">The sequence shown here is derived from an EMBL/GenBank/DDBJ whole genome shotgun (WGS) entry which is preliminary data.</text>
</comment>
<feature type="signal peptide" evidence="1">
    <location>
        <begin position="1"/>
        <end position="21"/>
    </location>
</feature>
<accession>A0A4Q7PEY9</accession>
<evidence type="ECO:0000313" key="3">
    <source>
        <dbReference type="Proteomes" id="UP000292262"/>
    </source>
</evidence>
<keyword evidence="3" id="KW-1185">Reference proteome</keyword>
<feature type="chain" id="PRO_5020341189" evidence="1">
    <location>
        <begin position="22"/>
        <end position="209"/>
    </location>
</feature>
<dbReference type="EMBL" id="SGXE01000001">
    <property type="protein sequence ID" value="RZS99004.1"/>
    <property type="molecule type" value="Genomic_DNA"/>
</dbReference>
<dbReference type="AlphaFoldDB" id="A0A4Q7PEY9"/>
<evidence type="ECO:0000313" key="2">
    <source>
        <dbReference type="EMBL" id="RZS99004.1"/>
    </source>
</evidence>
<name>A0A4Q7PEY9_9FLAO</name>
<evidence type="ECO:0000256" key="1">
    <source>
        <dbReference type="SAM" id="SignalP"/>
    </source>
</evidence>
<reference evidence="2 3" key="1">
    <citation type="submission" date="2019-02" db="EMBL/GenBank/DDBJ databases">
        <title>Genomic Encyclopedia of Type Strains, Phase IV (KMG-IV): sequencing the most valuable type-strain genomes for metagenomic binning, comparative biology and taxonomic classification.</title>
        <authorList>
            <person name="Goeker M."/>
        </authorList>
    </citation>
    <scope>NUCLEOTIDE SEQUENCE [LARGE SCALE GENOMIC DNA]</scope>
    <source>
        <strain evidence="2 3">DSM 17196</strain>
    </source>
</reference>
<keyword evidence="1" id="KW-0732">Signal</keyword>
<dbReference type="Proteomes" id="UP000292262">
    <property type="component" value="Unassembled WGS sequence"/>
</dbReference>
<organism evidence="2 3">
    <name type="scientific">Aquimarina brevivitae</name>
    <dbReference type="NCBI Taxonomy" id="323412"/>
    <lineage>
        <taxon>Bacteria</taxon>
        <taxon>Pseudomonadati</taxon>
        <taxon>Bacteroidota</taxon>
        <taxon>Flavobacteriia</taxon>
        <taxon>Flavobacteriales</taxon>
        <taxon>Flavobacteriaceae</taxon>
        <taxon>Aquimarina</taxon>
    </lineage>
</organism>